<feature type="chain" id="PRO_5040978550" evidence="1">
    <location>
        <begin position="21"/>
        <end position="336"/>
    </location>
</feature>
<dbReference type="Pfam" id="PF06674">
    <property type="entry name" value="DUF1176"/>
    <property type="match status" value="1"/>
</dbReference>
<dbReference type="RefSeq" id="WP_275682061.1">
    <property type="nucleotide sequence ID" value="NZ_JAJLJH010000002.1"/>
</dbReference>
<accession>A0A9X2C1Q5</accession>
<dbReference type="EMBL" id="JAJLJH010000002">
    <property type="protein sequence ID" value="MCK9686029.1"/>
    <property type="molecule type" value="Genomic_DNA"/>
</dbReference>
<dbReference type="Proteomes" id="UP001139353">
    <property type="component" value="Unassembled WGS sequence"/>
</dbReference>
<dbReference type="InterPro" id="IPR009560">
    <property type="entry name" value="DUF1176"/>
</dbReference>
<name>A0A9X2C1Q5_9BURK</name>
<evidence type="ECO:0000313" key="3">
    <source>
        <dbReference type="Proteomes" id="UP001139353"/>
    </source>
</evidence>
<keyword evidence="1" id="KW-0732">Signal</keyword>
<organism evidence="2 3">
    <name type="scientific">Scleromatobacter humisilvae</name>
    <dbReference type="NCBI Taxonomy" id="2897159"/>
    <lineage>
        <taxon>Bacteria</taxon>
        <taxon>Pseudomonadati</taxon>
        <taxon>Pseudomonadota</taxon>
        <taxon>Betaproteobacteria</taxon>
        <taxon>Burkholderiales</taxon>
        <taxon>Sphaerotilaceae</taxon>
        <taxon>Scleromatobacter</taxon>
    </lineage>
</organism>
<gene>
    <name evidence="2" type="ORF">LPC04_09950</name>
</gene>
<reference evidence="2" key="1">
    <citation type="submission" date="2021-11" db="EMBL/GenBank/DDBJ databases">
        <title>BS-T2-15 a new species belonging to the Comamonadaceae family isolated from the soil of a French oak forest.</title>
        <authorList>
            <person name="Mieszkin S."/>
            <person name="Alain K."/>
        </authorList>
    </citation>
    <scope>NUCLEOTIDE SEQUENCE</scope>
    <source>
        <strain evidence="2">BS-T2-15</strain>
    </source>
</reference>
<protein>
    <submittedName>
        <fullName evidence="2">DUF1176 domain-containing protein</fullName>
    </submittedName>
</protein>
<proteinExistence type="predicted"/>
<sequence>MRRFTLILWAALAAPVAAGAQSLESKDWQVVCDNTRACRAAGYSVEGSDMPVSVMLARASGPGMPLVGELQLGTLGAGAVRPGSVFLTIAGKPAGPIRLDRDNHAALSQPVIAALLRAVVGGTDVSFTAGKSAWRLSASGAVDVLSQIDDVQGRAGRTSAIVRRGNGSDGDVASAMAMPRLQGVFIPTAAQPDDRALAVRVLASIQSSPSCPLLDDGNAQAKARLWHIDANRLLVTQPCQAPASNVGNNGYWLANLRPPYDAKPMTTSGGDYDGSGTIVARRLDGPAGDCGTIEAWTWNGYRFEQTFAATGGLCRGVKAGGAWQLPSVVTDVVQGN</sequence>
<feature type="signal peptide" evidence="1">
    <location>
        <begin position="1"/>
        <end position="20"/>
    </location>
</feature>
<comment type="caution">
    <text evidence="2">The sequence shown here is derived from an EMBL/GenBank/DDBJ whole genome shotgun (WGS) entry which is preliminary data.</text>
</comment>
<evidence type="ECO:0000313" key="2">
    <source>
        <dbReference type="EMBL" id="MCK9686029.1"/>
    </source>
</evidence>
<keyword evidence="3" id="KW-1185">Reference proteome</keyword>
<dbReference type="AlphaFoldDB" id="A0A9X2C1Q5"/>
<evidence type="ECO:0000256" key="1">
    <source>
        <dbReference type="SAM" id="SignalP"/>
    </source>
</evidence>